<dbReference type="Proteomes" id="UP000663870">
    <property type="component" value="Unassembled WGS sequence"/>
</dbReference>
<evidence type="ECO:0000313" key="2">
    <source>
        <dbReference type="EMBL" id="CAF1495955.1"/>
    </source>
</evidence>
<dbReference type="EMBL" id="CAJNOL010011064">
    <property type="protein sequence ID" value="CAF1653416.1"/>
    <property type="molecule type" value="Genomic_DNA"/>
</dbReference>
<evidence type="ECO:0000313" key="4">
    <source>
        <dbReference type="Proteomes" id="UP000663854"/>
    </source>
</evidence>
<protein>
    <submittedName>
        <fullName evidence="2">Uncharacterized protein</fullName>
    </submittedName>
</protein>
<dbReference type="EMBL" id="CAJNOH010009298">
    <property type="protein sequence ID" value="CAF1495955.1"/>
    <property type="molecule type" value="Genomic_DNA"/>
</dbReference>
<reference evidence="2" key="1">
    <citation type="submission" date="2021-02" db="EMBL/GenBank/DDBJ databases">
        <authorList>
            <person name="Nowell W R."/>
        </authorList>
    </citation>
    <scope>NUCLEOTIDE SEQUENCE</scope>
</reference>
<proteinExistence type="predicted"/>
<gene>
    <name evidence="3" type="ORF">JXQ802_LOCUS54906</name>
    <name evidence="2" type="ORF">PYM288_LOCUS38402</name>
</gene>
<dbReference type="InterPro" id="IPR036770">
    <property type="entry name" value="Ankyrin_rpt-contain_sf"/>
</dbReference>
<dbReference type="SUPFAM" id="SSF48403">
    <property type="entry name" value="Ankyrin repeat"/>
    <property type="match status" value="1"/>
</dbReference>
<comment type="caution">
    <text evidence="2">The sequence shown here is derived from an EMBL/GenBank/DDBJ whole genome shotgun (WGS) entry which is preliminary data.</text>
</comment>
<evidence type="ECO:0000256" key="1">
    <source>
        <dbReference type="PROSITE-ProRule" id="PRU00023"/>
    </source>
</evidence>
<organism evidence="2 4">
    <name type="scientific">Rotaria sordida</name>
    <dbReference type="NCBI Taxonomy" id="392033"/>
    <lineage>
        <taxon>Eukaryota</taxon>
        <taxon>Metazoa</taxon>
        <taxon>Spiralia</taxon>
        <taxon>Gnathifera</taxon>
        <taxon>Rotifera</taxon>
        <taxon>Eurotatoria</taxon>
        <taxon>Bdelloidea</taxon>
        <taxon>Philodinida</taxon>
        <taxon>Philodinidae</taxon>
        <taxon>Rotaria</taxon>
    </lineage>
</organism>
<dbReference type="InterPro" id="IPR002110">
    <property type="entry name" value="Ankyrin_rpt"/>
</dbReference>
<keyword evidence="5" id="KW-1185">Reference proteome</keyword>
<dbReference type="Pfam" id="PF00023">
    <property type="entry name" value="Ank"/>
    <property type="match status" value="1"/>
</dbReference>
<dbReference type="Proteomes" id="UP000663854">
    <property type="component" value="Unassembled WGS sequence"/>
</dbReference>
<dbReference type="Gene3D" id="1.25.40.20">
    <property type="entry name" value="Ankyrin repeat-containing domain"/>
    <property type="match status" value="1"/>
</dbReference>
<name>A0A815SYJ2_9BILA</name>
<evidence type="ECO:0000313" key="5">
    <source>
        <dbReference type="Proteomes" id="UP000663870"/>
    </source>
</evidence>
<evidence type="ECO:0000313" key="3">
    <source>
        <dbReference type="EMBL" id="CAF1653416.1"/>
    </source>
</evidence>
<dbReference type="AlphaFoldDB" id="A0A815SYJ2"/>
<keyword evidence="1" id="KW-0040">ANK repeat</keyword>
<accession>A0A815SYJ2</accession>
<sequence length="145" mass="16499">MDILFPNLDSTQLLLEYGKRWIDVDAKDQDRGDTALHIVSRNFRKNVQGTATKIIELLLDAGTHIDYVNNYGKTPLDQSSGIGIRTLLRSKQTPSRLKCLCAHLINIHQIPYDHIWPNPTALTTFVQLHDQPLSEDDDLDFGLFD</sequence>
<dbReference type="PROSITE" id="PS50088">
    <property type="entry name" value="ANK_REPEAT"/>
    <property type="match status" value="1"/>
</dbReference>
<feature type="repeat" description="ANK" evidence="1">
    <location>
        <begin position="31"/>
        <end position="70"/>
    </location>
</feature>